<sequence length="272" mass="29202">MNTLVLGANGKTGRRVADRLTARGVPVRRGTRAGTPRFDWEEPGTWSPALAGVDAVYVSYFPDLAVPGAVDAVRELTDLAEKAGVRRLVLLSGRGETEAQAAEDVVRAGGIEWTVVRCAWFNQNFSEGHLLDPLLGGDVALPAEEVREPFLDVEDIADVAVAALTEPGHGGRTYEMTGPRLLTFAEAVAEIAEATGRPLTYRPTDLGTYLAATGMPEDVTGLLGYLFSELLDGRNAWVGDGVEQALGRPAKDFSEFVRDNVPVWQVTAQPAR</sequence>
<name>A0ABV9SEY9_9PSEU</name>
<dbReference type="Pfam" id="PF13460">
    <property type="entry name" value="NAD_binding_10"/>
    <property type="match status" value="1"/>
</dbReference>
<dbReference type="InterPro" id="IPR036291">
    <property type="entry name" value="NAD(P)-bd_dom_sf"/>
</dbReference>
<organism evidence="2 3">
    <name type="scientific">Actinophytocola glycyrrhizae</name>
    <dbReference type="NCBI Taxonomy" id="2044873"/>
    <lineage>
        <taxon>Bacteria</taxon>
        <taxon>Bacillati</taxon>
        <taxon>Actinomycetota</taxon>
        <taxon>Actinomycetes</taxon>
        <taxon>Pseudonocardiales</taxon>
        <taxon>Pseudonocardiaceae</taxon>
    </lineage>
</organism>
<evidence type="ECO:0000313" key="2">
    <source>
        <dbReference type="EMBL" id="MFC4859052.1"/>
    </source>
</evidence>
<proteinExistence type="predicted"/>
<accession>A0ABV9SEY9</accession>
<evidence type="ECO:0000259" key="1">
    <source>
        <dbReference type="Pfam" id="PF13460"/>
    </source>
</evidence>
<gene>
    <name evidence="2" type="ORF">ACFPCV_36620</name>
</gene>
<dbReference type="SUPFAM" id="SSF51735">
    <property type="entry name" value="NAD(P)-binding Rossmann-fold domains"/>
    <property type="match status" value="1"/>
</dbReference>
<dbReference type="RefSeq" id="WP_378061889.1">
    <property type="nucleotide sequence ID" value="NZ_JBHSIS010000025.1"/>
</dbReference>
<feature type="domain" description="NAD(P)-binding" evidence="1">
    <location>
        <begin position="7"/>
        <end position="167"/>
    </location>
</feature>
<dbReference type="EMBL" id="JBHSIS010000025">
    <property type="protein sequence ID" value="MFC4859052.1"/>
    <property type="molecule type" value="Genomic_DNA"/>
</dbReference>
<protein>
    <submittedName>
        <fullName evidence="2">SDR family oxidoreductase</fullName>
    </submittedName>
</protein>
<reference evidence="3" key="1">
    <citation type="journal article" date="2019" name="Int. J. Syst. Evol. Microbiol.">
        <title>The Global Catalogue of Microorganisms (GCM) 10K type strain sequencing project: providing services to taxonomists for standard genome sequencing and annotation.</title>
        <authorList>
            <consortium name="The Broad Institute Genomics Platform"/>
            <consortium name="The Broad Institute Genome Sequencing Center for Infectious Disease"/>
            <person name="Wu L."/>
            <person name="Ma J."/>
        </authorList>
    </citation>
    <scope>NUCLEOTIDE SEQUENCE [LARGE SCALE GENOMIC DNA]</scope>
    <source>
        <strain evidence="3">ZS-22-S1</strain>
    </source>
</reference>
<dbReference type="PANTHER" id="PTHR43162:SF1">
    <property type="entry name" value="PRESTALK A DIFFERENTIATION PROTEIN A"/>
    <property type="match status" value="1"/>
</dbReference>
<dbReference type="Proteomes" id="UP001595859">
    <property type="component" value="Unassembled WGS sequence"/>
</dbReference>
<dbReference type="InterPro" id="IPR016040">
    <property type="entry name" value="NAD(P)-bd_dom"/>
</dbReference>
<dbReference type="Gene3D" id="3.90.25.10">
    <property type="entry name" value="UDP-galactose 4-epimerase, domain 1"/>
    <property type="match status" value="1"/>
</dbReference>
<comment type="caution">
    <text evidence="2">The sequence shown here is derived from an EMBL/GenBank/DDBJ whole genome shotgun (WGS) entry which is preliminary data.</text>
</comment>
<dbReference type="Gene3D" id="3.40.50.720">
    <property type="entry name" value="NAD(P)-binding Rossmann-like Domain"/>
    <property type="match status" value="1"/>
</dbReference>
<evidence type="ECO:0000313" key="3">
    <source>
        <dbReference type="Proteomes" id="UP001595859"/>
    </source>
</evidence>
<keyword evidence="3" id="KW-1185">Reference proteome</keyword>
<dbReference type="PANTHER" id="PTHR43162">
    <property type="match status" value="1"/>
</dbReference>
<dbReference type="InterPro" id="IPR051604">
    <property type="entry name" value="Ergot_Alk_Oxidoreductase"/>
</dbReference>